<dbReference type="PANTHER" id="PTHR38926">
    <property type="entry name" value="F-BOX DOMAIN CONTAINING PROTEIN, EXPRESSED"/>
    <property type="match status" value="1"/>
</dbReference>
<dbReference type="AlphaFoldDB" id="A0A804R201"/>
<proteinExistence type="predicted"/>
<accession>A0A804R201</accession>
<reference evidence="3" key="2">
    <citation type="submission" date="2019-07" db="EMBL/GenBank/DDBJ databases">
        <authorList>
            <person name="Seetharam A."/>
            <person name="Woodhouse M."/>
            <person name="Cannon E."/>
        </authorList>
    </citation>
    <scope>NUCLEOTIDE SEQUENCE [LARGE SCALE GENOMIC DNA]</scope>
    <source>
        <strain evidence="3">cv. B73</strain>
    </source>
</reference>
<dbReference type="Gene3D" id="1.20.1280.50">
    <property type="match status" value="1"/>
</dbReference>
<dbReference type="SUPFAM" id="SSF81383">
    <property type="entry name" value="F-box domain"/>
    <property type="match status" value="1"/>
</dbReference>
<dbReference type="InterPro" id="IPR001810">
    <property type="entry name" value="F-box_dom"/>
</dbReference>
<dbReference type="OrthoDB" id="686532at2759"/>
<dbReference type="InterPro" id="IPR032675">
    <property type="entry name" value="LRR_dom_sf"/>
</dbReference>
<dbReference type="InterPro" id="IPR036047">
    <property type="entry name" value="F-box-like_dom_sf"/>
</dbReference>
<dbReference type="Gramene" id="Zm00001eb386430_T003">
    <property type="protein sequence ID" value="Zm00001eb386430_P003"/>
    <property type="gene ID" value="Zm00001eb386430"/>
</dbReference>
<evidence type="ECO:0000256" key="1">
    <source>
        <dbReference type="SAM" id="MobiDB-lite"/>
    </source>
</evidence>
<keyword evidence="4" id="KW-1185">Reference proteome</keyword>
<feature type="region of interest" description="Disordered" evidence="1">
    <location>
        <begin position="1"/>
        <end position="56"/>
    </location>
</feature>
<dbReference type="GO" id="GO:1905761">
    <property type="term" value="F:SCF ubiquitin ligase complex binding"/>
    <property type="evidence" value="ECO:0000318"/>
    <property type="project" value="GO_Central"/>
</dbReference>
<dbReference type="PROSITE" id="PS50181">
    <property type="entry name" value="FBOX"/>
    <property type="match status" value="1"/>
</dbReference>
<evidence type="ECO:0000259" key="2">
    <source>
        <dbReference type="PROSITE" id="PS50181"/>
    </source>
</evidence>
<dbReference type="SUPFAM" id="SSF52047">
    <property type="entry name" value="RNI-like"/>
    <property type="match status" value="1"/>
</dbReference>
<dbReference type="FunFam" id="1.20.1280.50:FF:000037">
    <property type="entry name" value="F-box protein SKIP19"/>
    <property type="match status" value="1"/>
</dbReference>
<feature type="compositionally biased region" description="Polar residues" evidence="1">
    <location>
        <begin position="7"/>
        <end position="25"/>
    </location>
</feature>
<sequence>MQAAAKSYSTPDTTDPLTAMANVSQAVAMPSSSRRHGGRHRAEPPSHSPAPSEPRDWTALPQDILITVFLKLGPREIMLGAEFVCTTWRRVAVGEALLWRRIDMISAFYPARRSMARVALDRSAGQCEAFWEFCDSEMLLYLVKRAPCLKSLHLSTFNGSQLVAVLKKLPLLEDLEVSPSLYFCSTETFLEYVFQACPLLRKLRIRFRTGGYYCGDDWMMNEIIGTFTRMSELRSLALLDCDLTAEGLTAILDHSPVLEDLYITGYFDGIMDAELCAKCAKVKKLTLPDISDSDEEESDEEEYYWGVYYENSSDYEF</sequence>
<dbReference type="RefSeq" id="XP_008659758.1">
    <property type="nucleotide sequence ID" value="XM_008661536.2"/>
</dbReference>
<dbReference type="KEGG" id="zma:103638699"/>
<dbReference type="Proteomes" id="UP000007305">
    <property type="component" value="Chromosome 9"/>
</dbReference>
<reference evidence="3" key="3">
    <citation type="submission" date="2021-05" db="UniProtKB">
        <authorList>
            <consortium name="EnsemblPlants"/>
        </authorList>
    </citation>
    <scope>IDENTIFICATION</scope>
    <source>
        <strain evidence="3">cv. B73</strain>
    </source>
</reference>
<feature type="domain" description="F-box" evidence="2">
    <location>
        <begin position="54"/>
        <end position="102"/>
    </location>
</feature>
<dbReference type="PANTHER" id="PTHR38926:SF74">
    <property type="entry name" value="OS08G0193600 PROTEIN"/>
    <property type="match status" value="1"/>
</dbReference>
<dbReference type="Pfam" id="PF12937">
    <property type="entry name" value="F-box-like"/>
    <property type="match status" value="1"/>
</dbReference>
<evidence type="ECO:0000313" key="3">
    <source>
        <dbReference type="EnsemblPlants" id="Zm00001eb386430_P003"/>
    </source>
</evidence>
<protein>
    <recommendedName>
        <fullName evidence="2">F-box domain-containing protein</fullName>
    </recommendedName>
</protein>
<reference evidence="4" key="1">
    <citation type="journal article" date="2009" name="Science">
        <title>The B73 maize genome: complexity, diversity, and dynamics.</title>
        <authorList>
            <person name="Schnable P.S."/>
            <person name="Ware D."/>
            <person name="Fulton R.S."/>
            <person name="Stein J.C."/>
            <person name="Wei F."/>
            <person name="Pasternak S."/>
            <person name="Liang C."/>
            <person name="Zhang J."/>
            <person name="Fulton L."/>
            <person name="Graves T.A."/>
            <person name="Minx P."/>
            <person name="Reily A.D."/>
            <person name="Courtney L."/>
            <person name="Kruchowski S.S."/>
            <person name="Tomlinson C."/>
            <person name="Strong C."/>
            <person name="Delehaunty K."/>
            <person name="Fronick C."/>
            <person name="Courtney B."/>
            <person name="Rock S.M."/>
            <person name="Belter E."/>
            <person name="Du F."/>
            <person name="Kim K."/>
            <person name="Abbott R.M."/>
            <person name="Cotton M."/>
            <person name="Levy A."/>
            <person name="Marchetto P."/>
            <person name="Ochoa K."/>
            <person name="Jackson S.M."/>
            <person name="Gillam B."/>
            <person name="Chen W."/>
            <person name="Yan L."/>
            <person name="Higginbotham J."/>
            <person name="Cardenas M."/>
            <person name="Waligorski J."/>
            <person name="Applebaum E."/>
            <person name="Phelps L."/>
            <person name="Falcone J."/>
            <person name="Kanchi K."/>
            <person name="Thane T."/>
            <person name="Scimone A."/>
            <person name="Thane N."/>
            <person name="Henke J."/>
            <person name="Wang T."/>
            <person name="Ruppert J."/>
            <person name="Shah N."/>
            <person name="Rotter K."/>
            <person name="Hodges J."/>
            <person name="Ingenthron E."/>
            <person name="Cordes M."/>
            <person name="Kohlberg S."/>
            <person name="Sgro J."/>
            <person name="Delgado B."/>
            <person name="Mead K."/>
            <person name="Chinwalla A."/>
            <person name="Leonard S."/>
            <person name="Crouse K."/>
            <person name="Collura K."/>
            <person name="Kudrna D."/>
            <person name="Currie J."/>
            <person name="He R."/>
            <person name="Angelova A."/>
            <person name="Rajasekar S."/>
            <person name="Mueller T."/>
            <person name="Lomeli R."/>
            <person name="Scara G."/>
            <person name="Ko A."/>
            <person name="Delaney K."/>
            <person name="Wissotski M."/>
            <person name="Lopez G."/>
            <person name="Campos D."/>
            <person name="Braidotti M."/>
            <person name="Ashley E."/>
            <person name="Golser W."/>
            <person name="Kim H."/>
            <person name="Lee S."/>
            <person name="Lin J."/>
            <person name="Dujmic Z."/>
            <person name="Kim W."/>
            <person name="Talag J."/>
            <person name="Zuccolo A."/>
            <person name="Fan C."/>
            <person name="Sebastian A."/>
            <person name="Kramer M."/>
            <person name="Spiegel L."/>
            <person name="Nascimento L."/>
            <person name="Zutavern T."/>
            <person name="Miller B."/>
            <person name="Ambroise C."/>
            <person name="Muller S."/>
            <person name="Spooner W."/>
            <person name="Narechania A."/>
            <person name="Ren L."/>
            <person name="Wei S."/>
            <person name="Kumari S."/>
            <person name="Faga B."/>
            <person name="Levy M.J."/>
            <person name="McMahan L."/>
            <person name="Van Buren P."/>
            <person name="Vaughn M.W."/>
            <person name="Ying K."/>
            <person name="Yeh C.-T."/>
            <person name="Emrich S.J."/>
            <person name="Jia Y."/>
            <person name="Kalyanaraman A."/>
            <person name="Hsia A.-P."/>
            <person name="Barbazuk W.B."/>
            <person name="Baucom R.S."/>
            <person name="Brutnell T.P."/>
            <person name="Carpita N.C."/>
            <person name="Chaparro C."/>
            <person name="Chia J.-M."/>
            <person name="Deragon J.-M."/>
            <person name="Estill J.C."/>
            <person name="Fu Y."/>
            <person name="Jeddeloh J.A."/>
            <person name="Han Y."/>
            <person name="Lee H."/>
            <person name="Li P."/>
            <person name="Lisch D.R."/>
            <person name="Liu S."/>
            <person name="Liu Z."/>
            <person name="Nagel D.H."/>
            <person name="McCann M.C."/>
            <person name="SanMiguel P."/>
            <person name="Myers A.M."/>
            <person name="Nettleton D."/>
            <person name="Nguyen J."/>
            <person name="Penning B.W."/>
            <person name="Ponnala L."/>
            <person name="Schneider K.L."/>
            <person name="Schwartz D.C."/>
            <person name="Sharma A."/>
            <person name="Soderlund C."/>
            <person name="Springer N.M."/>
            <person name="Sun Q."/>
            <person name="Wang H."/>
            <person name="Waterman M."/>
            <person name="Westerman R."/>
            <person name="Wolfgruber T.K."/>
            <person name="Yang L."/>
            <person name="Yu Y."/>
            <person name="Zhang L."/>
            <person name="Zhou S."/>
            <person name="Zhu Q."/>
            <person name="Bennetzen J.L."/>
            <person name="Dawe R.K."/>
            <person name="Jiang J."/>
            <person name="Jiang N."/>
            <person name="Presting G.G."/>
            <person name="Wessler S.R."/>
            <person name="Aluru S."/>
            <person name="Martienssen R.A."/>
            <person name="Clifton S.W."/>
            <person name="McCombie W.R."/>
            <person name="Wing R.A."/>
            <person name="Wilson R.K."/>
        </authorList>
    </citation>
    <scope>NUCLEOTIDE SEQUENCE [LARGE SCALE GENOMIC DNA]</scope>
    <source>
        <strain evidence="4">cv. B73</strain>
    </source>
</reference>
<dbReference type="GeneID" id="103638699"/>
<dbReference type="InParanoid" id="A0A804R201"/>
<dbReference type="EnsemblPlants" id="Zm00001eb386430_T003">
    <property type="protein sequence ID" value="Zm00001eb386430_P003"/>
    <property type="gene ID" value="Zm00001eb386430"/>
</dbReference>
<dbReference type="Gene3D" id="3.80.10.10">
    <property type="entry name" value="Ribonuclease Inhibitor"/>
    <property type="match status" value="1"/>
</dbReference>
<gene>
    <name evidence="3" type="primary">LOC103638699</name>
</gene>
<organism evidence="3 4">
    <name type="scientific">Zea mays</name>
    <name type="common">Maize</name>
    <dbReference type="NCBI Taxonomy" id="4577"/>
    <lineage>
        <taxon>Eukaryota</taxon>
        <taxon>Viridiplantae</taxon>
        <taxon>Streptophyta</taxon>
        <taxon>Embryophyta</taxon>
        <taxon>Tracheophyta</taxon>
        <taxon>Spermatophyta</taxon>
        <taxon>Magnoliopsida</taxon>
        <taxon>Liliopsida</taxon>
        <taxon>Poales</taxon>
        <taxon>Poaceae</taxon>
        <taxon>PACMAD clade</taxon>
        <taxon>Panicoideae</taxon>
        <taxon>Andropogonodae</taxon>
        <taxon>Andropogoneae</taxon>
        <taxon>Tripsacinae</taxon>
        <taxon>Zea</taxon>
    </lineage>
</organism>
<evidence type="ECO:0000313" key="4">
    <source>
        <dbReference type="Proteomes" id="UP000007305"/>
    </source>
</evidence>
<name>A0A804R201_MAIZE</name>